<dbReference type="PROSITE" id="PS01124">
    <property type="entry name" value="HTH_ARAC_FAMILY_2"/>
    <property type="match status" value="1"/>
</dbReference>
<evidence type="ECO:0000313" key="6">
    <source>
        <dbReference type="Proteomes" id="UP001067235"/>
    </source>
</evidence>
<sequence length="294" mass="32722">MERWNRAMDAIEDNLEGSIDVPELARLALTSEYHFRRVFSALSGMSLSDYVRRRRLTVATAAVIAGEEHLIDIATRYDYTSADAFTRAFKRMHGVGPAEARLPGARLRSQPRLSFHLTIEGSNAMHYRLVQKEAFRLVGSRIRVPLVFTGPNPAIIDFERTFPADVDHLLAELSDQDPAGTLAVCTDFDETRAEGTEIDYYHAVATSRPVPEGLDSLEVAAGLWVVFESSGPLPESLQQLWPAAYSEWLPANPFRLVEGPEIVRVRLSDDKQSGKGELWLPIETADDRSPAAIS</sequence>
<dbReference type="InterPro" id="IPR050959">
    <property type="entry name" value="MarA-like"/>
</dbReference>
<name>A0ABT4MY30_GORRU</name>
<gene>
    <name evidence="5" type="ORF">O4213_13205</name>
</gene>
<dbReference type="Gene3D" id="3.20.80.10">
    <property type="entry name" value="Regulatory factor, effector binding domain"/>
    <property type="match status" value="1"/>
</dbReference>
<evidence type="ECO:0000313" key="5">
    <source>
        <dbReference type="EMBL" id="MCZ4550946.1"/>
    </source>
</evidence>
<dbReference type="PANTHER" id="PTHR47504:SF5">
    <property type="entry name" value="RIGHT ORIGIN-BINDING PROTEIN"/>
    <property type="match status" value="1"/>
</dbReference>
<accession>A0ABT4MY30</accession>
<dbReference type="InterPro" id="IPR009057">
    <property type="entry name" value="Homeodomain-like_sf"/>
</dbReference>
<dbReference type="InterPro" id="IPR010499">
    <property type="entry name" value="AraC_E-bd"/>
</dbReference>
<organism evidence="5 6">
    <name type="scientific">Gordonia rubripertincta</name>
    <name type="common">Rhodococcus corallinus</name>
    <dbReference type="NCBI Taxonomy" id="36822"/>
    <lineage>
        <taxon>Bacteria</taxon>
        <taxon>Bacillati</taxon>
        <taxon>Actinomycetota</taxon>
        <taxon>Actinomycetes</taxon>
        <taxon>Mycobacteriales</taxon>
        <taxon>Gordoniaceae</taxon>
        <taxon>Gordonia</taxon>
    </lineage>
</organism>
<keyword evidence="1" id="KW-0805">Transcription regulation</keyword>
<dbReference type="SUPFAM" id="SSF55136">
    <property type="entry name" value="Probable bacterial effector-binding domain"/>
    <property type="match status" value="1"/>
</dbReference>
<dbReference type="SMART" id="SM00871">
    <property type="entry name" value="AraC_E_bind"/>
    <property type="match status" value="1"/>
</dbReference>
<evidence type="ECO:0000256" key="1">
    <source>
        <dbReference type="ARBA" id="ARBA00023015"/>
    </source>
</evidence>
<dbReference type="InterPro" id="IPR029441">
    <property type="entry name" value="Cass2"/>
</dbReference>
<dbReference type="Proteomes" id="UP001067235">
    <property type="component" value="Unassembled WGS sequence"/>
</dbReference>
<dbReference type="SUPFAM" id="SSF46689">
    <property type="entry name" value="Homeodomain-like"/>
    <property type="match status" value="2"/>
</dbReference>
<dbReference type="Gene3D" id="1.10.10.60">
    <property type="entry name" value="Homeodomain-like"/>
    <property type="match status" value="2"/>
</dbReference>
<proteinExistence type="predicted"/>
<dbReference type="PANTHER" id="PTHR47504">
    <property type="entry name" value="RIGHT ORIGIN-BINDING PROTEIN"/>
    <property type="match status" value="1"/>
</dbReference>
<dbReference type="SMART" id="SM00342">
    <property type="entry name" value="HTH_ARAC"/>
    <property type="match status" value="1"/>
</dbReference>
<evidence type="ECO:0000256" key="3">
    <source>
        <dbReference type="ARBA" id="ARBA00023163"/>
    </source>
</evidence>
<keyword evidence="6" id="KW-1185">Reference proteome</keyword>
<dbReference type="RefSeq" id="WP_301571544.1">
    <property type="nucleotide sequence ID" value="NZ_JAPWIE010000003.1"/>
</dbReference>
<comment type="caution">
    <text evidence="5">The sequence shown here is derived from an EMBL/GenBank/DDBJ whole genome shotgun (WGS) entry which is preliminary data.</text>
</comment>
<dbReference type="Pfam" id="PF12833">
    <property type="entry name" value="HTH_18"/>
    <property type="match status" value="1"/>
</dbReference>
<dbReference type="InterPro" id="IPR011256">
    <property type="entry name" value="Reg_factor_effector_dom_sf"/>
</dbReference>
<keyword evidence="3" id="KW-0804">Transcription</keyword>
<evidence type="ECO:0000259" key="4">
    <source>
        <dbReference type="PROSITE" id="PS01124"/>
    </source>
</evidence>
<feature type="domain" description="HTH araC/xylS-type" evidence="4">
    <location>
        <begin position="5"/>
        <end position="103"/>
    </location>
</feature>
<keyword evidence="2" id="KW-0238">DNA-binding</keyword>
<dbReference type="InterPro" id="IPR018060">
    <property type="entry name" value="HTH_AraC"/>
</dbReference>
<dbReference type="EMBL" id="JAPWIE010000003">
    <property type="protein sequence ID" value="MCZ4550946.1"/>
    <property type="molecule type" value="Genomic_DNA"/>
</dbReference>
<protein>
    <submittedName>
        <fullName evidence="5">AraC family transcriptional regulator</fullName>
    </submittedName>
</protein>
<reference evidence="5" key="1">
    <citation type="submission" date="2022-12" db="EMBL/GenBank/DDBJ databases">
        <authorList>
            <person name="Krivoruchko A.V."/>
            <person name="Elkin A."/>
        </authorList>
    </citation>
    <scope>NUCLEOTIDE SEQUENCE</scope>
    <source>
        <strain evidence="5">IEGM 1388</strain>
    </source>
</reference>
<dbReference type="Pfam" id="PF14526">
    <property type="entry name" value="Cass2"/>
    <property type="match status" value="1"/>
</dbReference>
<evidence type="ECO:0000256" key="2">
    <source>
        <dbReference type="ARBA" id="ARBA00023125"/>
    </source>
</evidence>